<feature type="region of interest" description="Disordered" evidence="2">
    <location>
        <begin position="659"/>
        <end position="695"/>
    </location>
</feature>
<organism evidence="4 5">
    <name type="scientific">Tetrahymena thermophila (strain SB210)</name>
    <dbReference type="NCBI Taxonomy" id="312017"/>
    <lineage>
        <taxon>Eukaryota</taxon>
        <taxon>Sar</taxon>
        <taxon>Alveolata</taxon>
        <taxon>Ciliophora</taxon>
        <taxon>Intramacronucleata</taxon>
        <taxon>Oligohymenophorea</taxon>
        <taxon>Hymenostomatida</taxon>
        <taxon>Tetrahymenina</taxon>
        <taxon>Tetrahymenidae</taxon>
        <taxon>Tetrahymena</taxon>
    </lineage>
</organism>
<evidence type="ECO:0000259" key="3">
    <source>
        <dbReference type="Pfam" id="PF24101"/>
    </source>
</evidence>
<dbReference type="AlphaFoldDB" id="I7LVU0"/>
<feature type="compositionally biased region" description="Polar residues" evidence="2">
    <location>
        <begin position="682"/>
        <end position="695"/>
    </location>
</feature>
<feature type="region of interest" description="Disordered" evidence="2">
    <location>
        <begin position="409"/>
        <end position="439"/>
    </location>
</feature>
<feature type="compositionally biased region" description="Basic and acidic residues" evidence="2">
    <location>
        <begin position="137"/>
        <end position="155"/>
    </location>
</feature>
<dbReference type="Pfam" id="PF24101">
    <property type="entry name" value="WHD_GTF3C1"/>
    <property type="match status" value="1"/>
</dbReference>
<keyword evidence="1" id="KW-0175">Coiled coil</keyword>
<dbReference type="EMBL" id="GG662637">
    <property type="protein sequence ID" value="EAR99713.1"/>
    <property type="molecule type" value="Genomic_DNA"/>
</dbReference>
<dbReference type="KEGG" id="tet:TTHERM_00590500"/>
<accession>I7LVU0</accession>
<feature type="domain" description="GTF3C1 extended winged-helix" evidence="3">
    <location>
        <begin position="554"/>
        <end position="650"/>
    </location>
</feature>
<dbReference type="RefSeq" id="XP_001019958.1">
    <property type="nucleotide sequence ID" value="XM_001019958.3"/>
</dbReference>
<feature type="coiled-coil region" evidence="1">
    <location>
        <begin position="927"/>
        <end position="957"/>
    </location>
</feature>
<name>I7LVU0_TETTS</name>
<dbReference type="GeneID" id="7841102"/>
<protein>
    <recommendedName>
        <fullName evidence="3">GTF3C1 extended winged-helix domain-containing protein</fullName>
    </recommendedName>
</protein>
<reference evidence="5" key="1">
    <citation type="journal article" date="2006" name="PLoS Biol.">
        <title>Macronuclear genome sequence of the ciliate Tetrahymena thermophila, a model eukaryote.</title>
        <authorList>
            <person name="Eisen J.A."/>
            <person name="Coyne R.S."/>
            <person name="Wu M."/>
            <person name="Wu D."/>
            <person name="Thiagarajan M."/>
            <person name="Wortman J.R."/>
            <person name="Badger J.H."/>
            <person name="Ren Q."/>
            <person name="Amedeo P."/>
            <person name="Jones K.M."/>
            <person name="Tallon L.J."/>
            <person name="Delcher A.L."/>
            <person name="Salzberg S.L."/>
            <person name="Silva J.C."/>
            <person name="Haas B.J."/>
            <person name="Majoros W.H."/>
            <person name="Farzad M."/>
            <person name="Carlton J.M."/>
            <person name="Smith R.K. Jr."/>
            <person name="Garg J."/>
            <person name="Pearlman R.E."/>
            <person name="Karrer K.M."/>
            <person name="Sun L."/>
            <person name="Manning G."/>
            <person name="Elde N.C."/>
            <person name="Turkewitz A.P."/>
            <person name="Asai D.J."/>
            <person name="Wilkes D.E."/>
            <person name="Wang Y."/>
            <person name="Cai H."/>
            <person name="Collins K."/>
            <person name="Stewart B.A."/>
            <person name="Lee S.R."/>
            <person name="Wilamowska K."/>
            <person name="Weinberg Z."/>
            <person name="Ruzzo W.L."/>
            <person name="Wloga D."/>
            <person name="Gaertig J."/>
            <person name="Frankel J."/>
            <person name="Tsao C.-C."/>
            <person name="Gorovsky M.A."/>
            <person name="Keeling P.J."/>
            <person name="Waller R.F."/>
            <person name="Patron N.J."/>
            <person name="Cherry J.M."/>
            <person name="Stover N.A."/>
            <person name="Krieger C.J."/>
            <person name="del Toro C."/>
            <person name="Ryder H.F."/>
            <person name="Williamson S.C."/>
            <person name="Barbeau R.A."/>
            <person name="Hamilton E.P."/>
            <person name="Orias E."/>
        </authorList>
    </citation>
    <scope>NUCLEOTIDE SEQUENCE [LARGE SCALE GENOMIC DNA]</scope>
    <source>
        <strain evidence="5">SB210</strain>
    </source>
</reference>
<feature type="compositionally biased region" description="Low complexity" evidence="2">
    <location>
        <begin position="417"/>
        <end position="431"/>
    </location>
</feature>
<dbReference type="Proteomes" id="UP000009168">
    <property type="component" value="Unassembled WGS sequence"/>
</dbReference>
<dbReference type="InParanoid" id="I7LVU0"/>
<gene>
    <name evidence="4" type="ORF">TTHERM_00590500</name>
</gene>
<proteinExistence type="predicted"/>
<evidence type="ECO:0000313" key="5">
    <source>
        <dbReference type="Proteomes" id="UP000009168"/>
    </source>
</evidence>
<evidence type="ECO:0000256" key="1">
    <source>
        <dbReference type="SAM" id="Coils"/>
    </source>
</evidence>
<dbReference type="HOGENOM" id="CLU_289279_0_0_1"/>
<sequence length="1061" mass="124213">MELLVKKTIKILSFQEQNSLELTQILPSLQPLINSVNQEKFVQKLKENHNIQVDDSKKDKIFISLNREKAKESNDEKQLSLFFKEDKTNKSLYYLYRLILKAGPGGINYSDLASQFNSKFFKEKTSDSKIAQSNSEKGGEKSNKKNGKKNEKESQQTEEYEKDIKKLDITNVSHYCRKLFTLKFINILPEKVCKKAVATKFQDKCLQIDTKVKRKQTMASQMKTEIDLDEMKKQQFTKLSIVSEPWKYLKEDTFILNELTFNQNILLNFASYEAFLREGLLQTEIASKINKLGERKMLVRSLENIIDDYKVLSTADRQGRTFSLKFHIKSQVMADYIDQLLKENKINLKKELEDMQRQQMVLQPINAQNDGNEEQQQHNNNGNQIQSKLQFSNSGEPKENRFLEIKIEEKQNQNGVNQSNLQSKNQSNTKQVNPAESNNEKMNQNMAQINQRQELFNQNPKLNYTSFEHIYKYFQENEKLVQDLIIAAGDKEFVKKLMKIPPSYNDSDYQKFSELLLKVINETVEFTYVRTKKGQEGGIQNEQLNRQKVSKKQISRNKLNRYIHILNRIEEKKVIKNLNLKKYIIALEKNQGVGEIDKKTLEHILNTFQFINYITVKKIKIDIQTISQNIVRSITIHKDVPEDDPRVIKAEKTISKGLLKKGPKQDESYSSDSDSESDYQSHFNTQNQQSKSSGISKLQVTKNNGQQGKINAGKQSDITNFFIKKQRNLQPNQKIYYYDEDENDQENNSMLQEQVNKLNSNTQIQANPQRKTSLQMQLQEALSKVTKENCEIPAGPEKMKILASLIFQFMEKKLTKNYKDTFDKINEINYSTIYTTLYFQKEQVEFKYPLFQQNLCNNLLQLSQSHKMYPNMMDLELDTLDINSTNLPTVEQLIDEAFTSPQDSAFSSLSESTYDYLIPIKPKEIFLEEAQALLEKNNQNKKEIEKLQISLSALKGKDTKNQKNLIQDALLKFKSYLIRYPCRKLIDTKLRYQMVDYYSFLNQCVQSDSIKFFKLNKENQFYEKIRLSEISLENIDSVYYQITNNYYNHFNLFQQETTQSQ</sequence>
<evidence type="ECO:0000313" key="4">
    <source>
        <dbReference type="EMBL" id="EAR99713.1"/>
    </source>
</evidence>
<evidence type="ECO:0000256" key="2">
    <source>
        <dbReference type="SAM" id="MobiDB-lite"/>
    </source>
</evidence>
<feature type="region of interest" description="Disordered" evidence="2">
    <location>
        <begin position="127"/>
        <end position="157"/>
    </location>
</feature>
<keyword evidence="5" id="KW-1185">Reference proteome</keyword>
<dbReference type="InterPro" id="IPR056467">
    <property type="entry name" value="eWH_GTF3C1"/>
</dbReference>